<dbReference type="EMBL" id="LSRX01000471">
    <property type="protein sequence ID" value="OLP96331.1"/>
    <property type="molecule type" value="Genomic_DNA"/>
</dbReference>
<keyword evidence="2" id="KW-1133">Transmembrane helix</keyword>
<keyword evidence="4" id="KW-1185">Reference proteome</keyword>
<name>A0A1Q9DMC5_SYMMI</name>
<evidence type="ECO:0000256" key="1">
    <source>
        <dbReference type="SAM" id="MobiDB-lite"/>
    </source>
</evidence>
<feature type="region of interest" description="Disordered" evidence="1">
    <location>
        <begin position="1"/>
        <end position="25"/>
    </location>
</feature>
<sequence>MDVMPGNRGSGYQPADAGGHFVSQPQAPTGTQDVFDFEELETDPSERRPGGSLAKRLWSASPEVRQWKWVSVGLVFLAAFFLQSLSLYFATRRYVRWVGGLTEKAKEHHASQFGDRSQRPQLDMLVLRLLQPRDTVGEMLNVGDGVSKMPFDILLSLLPLFWLAAVVQARNLRLWTRTLLAAAFLANLRPELMAHYQGQHGFADIAKGTGLVLWLWLQDLVLGMRLQEHLVCAGGASLSGSAFFSALFALAIYDLSRMWTRR</sequence>
<feature type="transmembrane region" description="Helical" evidence="2">
    <location>
        <begin position="149"/>
        <end position="167"/>
    </location>
</feature>
<evidence type="ECO:0000313" key="3">
    <source>
        <dbReference type="EMBL" id="OLP96331.1"/>
    </source>
</evidence>
<keyword evidence="2" id="KW-0472">Membrane</keyword>
<comment type="caution">
    <text evidence="3">The sequence shown here is derived from an EMBL/GenBank/DDBJ whole genome shotgun (WGS) entry which is preliminary data.</text>
</comment>
<evidence type="ECO:0000256" key="2">
    <source>
        <dbReference type="SAM" id="Phobius"/>
    </source>
</evidence>
<gene>
    <name evidence="3" type="ORF">AK812_SmicGene21445</name>
</gene>
<feature type="transmembrane region" description="Helical" evidence="2">
    <location>
        <begin position="230"/>
        <end position="253"/>
    </location>
</feature>
<accession>A0A1Q9DMC5</accession>
<dbReference type="Proteomes" id="UP000186817">
    <property type="component" value="Unassembled WGS sequence"/>
</dbReference>
<proteinExistence type="predicted"/>
<feature type="transmembrane region" description="Helical" evidence="2">
    <location>
        <begin position="69"/>
        <end position="90"/>
    </location>
</feature>
<dbReference type="AlphaFoldDB" id="A0A1Q9DMC5"/>
<keyword evidence="2" id="KW-0812">Transmembrane</keyword>
<organism evidence="3 4">
    <name type="scientific">Symbiodinium microadriaticum</name>
    <name type="common">Dinoflagellate</name>
    <name type="synonym">Zooxanthella microadriatica</name>
    <dbReference type="NCBI Taxonomy" id="2951"/>
    <lineage>
        <taxon>Eukaryota</taxon>
        <taxon>Sar</taxon>
        <taxon>Alveolata</taxon>
        <taxon>Dinophyceae</taxon>
        <taxon>Suessiales</taxon>
        <taxon>Symbiodiniaceae</taxon>
        <taxon>Symbiodinium</taxon>
    </lineage>
</organism>
<protein>
    <submittedName>
        <fullName evidence="3">Uncharacterized protein</fullName>
    </submittedName>
</protein>
<reference evidence="3 4" key="1">
    <citation type="submission" date="2016-02" db="EMBL/GenBank/DDBJ databases">
        <title>Genome analysis of coral dinoflagellate symbionts highlights evolutionary adaptations to a symbiotic lifestyle.</title>
        <authorList>
            <person name="Aranda M."/>
            <person name="Li Y."/>
            <person name="Liew Y.J."/>
            <person name="Baumgarten S."/>
            <person name="Simakov O."/>
            <person name="Wilson M."/>
            <person name="Piel J."/>
            <person name="Ashoor H."/>
            <person name="Bougouffa S."/>
            <person name="Bajic V.B."/>
            <person name="Ryu T."/>
            <person name="Ravasi T."/>
            <person name="Bayer T."/>
            <person name="Micklem G."/>
            <person name="Kim H."/>
            <person name="Bhak J."/>
            <person name="Lajeunesse T.C."/>
            <person name="Voolstra C.R."/>
        </authorList>
    </citation>
    <scope>NUCLEOTIDE SEQUENCE [LARGE SCALE GENOMIC DNA]</scope>
    <source>
        <strain evidence="3 4">CCMP2467</strain>
    </source>
</reference>
<evidence type="ECO:0000313" key="4">
    <source>
        <dbReference type="Proteomes" id="UP000186817"/>
    </source>
</evidence>